<evidence type="ECO:0000313" key="7">
    <source>
        <dbReference type="EMBL" id="MBW8485830.1"/>
    </source>
</evidence>
<keyword evidence="2 5" id="KW-0547">Nucleotide-binding</keyword>
<evidence type="ECO:0000313" key="8">
    <source>
        <dbReference type="Proteomes" id="UP000774570"/>
    </source>
</evidence>
<comment type="caution">
    <text evidence="7">The sequence shown here is derived from an EMBL/GenBank/DDBJ whole genome shotgun (WGS) entry which is preliminary data.</text>
</comment>
<gene>
    <name evidence="7" type="ORF">K1Y72_25860</name>
</gene>
<dbReference type="InterPro" id="IPR008271">
    <property type="entry name" value="Ser/Thr_kinase_AS"/>
</dbReference>
<dbReference type="EMBL" id="JAIBOA010000018">
    <property type="protein sequence ID" value="MBW8485830.1"/>
    <property type="molecule type" value="Genomic_DNA"/>
</dbReference>
<keyword evidence="3 7" id="KW-0418">Kinase</keyword>
<evidence type="ECO:0000259" key="6">
    <source>
        <dbReference type="PROSITE" id="PS50011"/>
    </source>
</evidence>
<organism evidence="7 8">
    <name type="scientific">Actinomadura parmotrematis</name>
    <dbReference type="NCBI Taxonomy" id="2864039"/>
    <lineage>
        <taxon>Bacteria</taxon>
        <taxon>Bacillati</taxon>
        <taxon>Actinomycetota</taxon>
        <taxon>Actinomycetes</taxon>
        <taxon>Streptosporangiales</taxon>
        <taxon>Thermomonosporaceae</taxon>
        <taxon>Actinomadura</taxon>
    </lineage>
</organism>
<name>A0ABS7G0B5_9ACTN</name>
<reference evidence="7 8" key="1">
    <citation type="submission" date="2021-07" db="EMBL/GenBank/DDBJ databases">
        <title>Actinomadura sp. PM05-2 isolated from lichen.</title>
        <authorList>
            <person name="Somphong A."/>
            <person name="Phongsopitanun W."/>
            <person name="Tanasupawat S."/>
            <person name="Peongsungnone V."/>
        </authorList>
    </citation>
    <scope>NUCLEOTIDE SEQUENCE [LARGE SCALE GENOMIC DNA]</scope>
    <source>
        <strain evidence="7 8">PM05-2</strain>
    </source>
</reference>
<accession>A0ABS7G0B5</accession>
<evidence type="ECO:0000256" key="2">
    <source>
        <dbReference type="ARBA" id="ARBA00022741"/>
    </source>
</evidence>
<dbReference type="PANTHER" id="PTHR43289">
    <property type="entry name" value="MITOGEN-ACTIVATED PROTEIN KINASE KINASE KINASE 20-RELATED"/>
    <property type="match status" value="1"/>
</dbReference>
<proteinExistence type="predicted"/>
<dbReference type="PANTHER" id="PTHR43289:SF34">
    <property type="entry name" value="SERINE_THREONINE-PROTEIN KINASE YBDM-RELATED"/>
    <property type="match status" value="1"/>
</dbReference>
<dbReference type="Pfam" id="PF00069">
    <property type="entry name" value="Pkinase"/>
    <property type="match status" value="1"/>
</dbReference>
<dbReference type="SMART" id="SM00220">
    <property type="entry name" value="S_TKc"/>
    <property type="match status" value="1"/>
</dbReference>
<keyword evidence="7" id="KW-0723">Serine/threonine-protein kinase</keyword>
<keyword evidence="1" id="KW-0808">Transferase</keyword>
<dbReference type="InterPro" id="IPR000719">
    <property type="entry name" value="Prot_kinase_dom"/>
</dbReference>
<dbReference type="SUPFAM" id="SSF56112">
    <property type="entry name" value="Protein kinase-like (PK-like)"/>
    <property type="match status" value="1"/>
</dbReference>
<dbReference type="Proteomes" id="UP000774570">
    <property type="component" value="Unassembled WGS sequence"/>
</dbReference>
<sequence length="564" mass="58708">MQADENAWTSGAQPLASDDPVSVGAYRLLGRLGEGGMGAVYLGLAPDGRRVAIKVIRPELATGDSFRARFDSEITNARRVASFCTARVLDHGDTDGHPYLVTEYIDGPSLEDRIATDGPLAPEPLRALAIGVATALTAFHSVRLVHRDLKPRNVMLAPDGPRVIDFGIARALDTDERHTRTGAVIGSPGWIAPEQLFDGVVSPAADVFAWGTLIAYAATGRHPYGTGNLPTLATRAQQARYDLDGVPADLQPLVRAALEPDPARRPAADGLLAGLIGTHRTRDDAERAAATAVHAAWTPATPSPTRPESAPARRARRTWPIVGAACAAVLAVSAGTAWGVTALRGDGPGGAARSPAPVAATPAAARFAKVEGVCALIPQSLIDALVPGEHHQPMLKDPVDAATGDGKATGCTWTSSDMAGAPVQRARSLHIKIIIRRDGSDRTGAMKAGADFAQARQEIAATADRTKGATVFGPLVPLAGIGDESYVATKQETSGRARFGNAILRARLANLHIELVYGGTDAPASKPGAASQTTPVPMDVARDDVEQAARAAIASLRACVTCRG</sequence>
<keyword evidence="8" id="KW-1185">Reference proteome</keyword>
<evidence type="ECO:0000256" key="3">
    <source>
        <dbReference type="ARBA" id="ARBA00022777"/>
    </source>
</evidence>
<protein>
    <submittedName>
        <fullName evidence="7">Serine/threonine protein kinase</fullName>
    </submittedName>
</protein>
<dbReference type="PROSITE" id="PS00108">
    <property type="entry name" value="PROTEIN_KINASE_ST"/>
    <property type="match status" value="1"/>
</dbReference>
<evidence type="ECO:0000256" key="1">
    <source>
        <dbReference type="ARBA" id="ARBA00022679"/>
    </source>
</evidence>
<evidence type="ECO:0000256" key="4">
    <source>
        <dbReference type="ARBA" id="ARBA00022840"/>
    </source>
</evidence>
<feature type="binding site" evidence="5">
    <location>
        <position position="54"/>
    </location>
    <ligand>
        <name>ATP</name>
        <dbReference type="ChEBI" id="CHEBI:30616"/>
    </ligand>
</feature>
<feature type="domain" description="Protein kinase" evidence="6">
    <location>
        <begin position="26"/>
        <end position="282"/>
    </location>
</feature>
<dbReference type="GO" id="GO:0004674">
    <property type="term" value="F:protein serine/threonine kinase activity"/>
    <property type="evidence" value="ECO:0007669"/>
    <property type="project" value="UniProtKB-KW"/>
</dbReference>
<evidence type="ECO:0000256" key="5">
    <source>
        <dbReference type="PROSITE-ProRule" id="PRU10141"/>
    </source>
</evidence>
<keyword evidence="4 5" id="KW-0067">ATP-binding</keyword>
<dbReference type="Gene3D" id="1.10.510.10">
    <property type="entry name" value="Transferase(Phosphotransferase) domain 1"/>
    <property type="match status" value="1"/>
</dbReference>
<dbReference type="InterPro" id="IPR017441">
    <property type="entry name" value="Protein_kinase_ATP_BS"/>
</dbReference>
<dbReference type="CDD" id="cd14014">
    <property type="entry name" value="STKc_PknB_like"/>
    <property type="match status" value="1"/>
</dbReference>
<dbReference type="RefSeq" id="WP_220169057.1">
    <property type="nucleotide sequence ID" value="NZ_JAIBOA010000018.1"/>
</dbReference>
<dbReference type="PROSITE" id="PS00107">
    <property type="entry name" value="PROTEIN_KINASE_ATP"/>
    <property type="match status" value="1"/>
</dbReference>
<dbReference type="InterPro" id="IPR011009">
    <property type="entry name" value="Kinase-like_dom_sf"/>
</dbReference>
<dbReference type="Gene3D" id="3.30.200.20">
    <property type="entry name" value="Phosphorylase Kinase, domain 1"/>
    <property type="match status" value="1"/>
</dbReference>
<dbReference type="PROSITE" id="PS50011">
    <property type="entry name" value="PROTEIN_KINASE_DOM"/>
    <property type="match status" value="1"/>
</dbReference>